<keyword evidence="2" id="KW-1185">Reference proteome</keyword>
<proteinExistence type="predicted"/>
<evidence type="ECO:0000313" key="2">
    <source>
        <dbReference type="Proteomes" id="UP001596113"/>
    </source>
</evidence>
<dbReference type="Proteomes" id="UP001596113">
    <property type="component" value="Unassembled WGS sequence"/>
</dbReference>
<evidence type="ECO:0000313" key="1">
    <source>
        <dbReference type="EMBL" id="MFC5404855.1"/>
    </source>
</evidence>
<dbReference type="EMBL" id="JBHSMI010000028">
    <property type="protein sequence ID" value="MFC5404855.1"/>
    <property type="molecule type" value="Genomic_DNA"/>
</dbReference>
<organism evidence="1 2">
    <name type="scientific">Cohnella soli</name>
    <dbReference type="NCBI Taxonomy" id="425005"/>
    <lineage>
        <taxon>Bacteria</taxon>
        <taxon>Bacillati</taxon>
        <taxon>Bacillota</taxon>
        <taxon>Bacilli</taxon>
        <taxon>Bacillales</taxon>
        <taxon>Paenibacillaceae</taxon>
        <taxon>Cohnella</taxon>
    </lineage>
</organism>
<reference evidence="2" key="1">
    <citation type="journal article" date="2019" name="Int. J. Syst. Evol. Microbiol.">
        <title>The Global Catalogue of Microorganisms (GCM) 10K type strain sequencing project: providing services to taxonomists for standard genome sequencing and annotation.</title>
        <authorList>
            <consortium name="The Broad Institute Genomics Platform"/>
            <consortium name="The Broad Institute Genome Sequencing Center for Infectious Disease"/>
            <person name="Wu L."/>
            <person name="Ma J."/>
        </authorList>
    </citation>
    <scope>NUCLEOTIDE SEQUENCE [LARGE SCALE GENOMIC DNA]</scope>
    <source>
        <strain evidence="2">CGMCC 1.18575</strain>
    </source>
</reference>
<protein>
    <submittedName>
        <fullName evidence="1">GapA-binding peptide SR1P</fullName>
    </submittedName>
</protein>
<sequence>MTVNQPSAKKELDLGVIVCKHCSQVIGTLPTNGYKKIYGFCMDKDCRPKDEAGLRGN</sequence>
<dbReference type="RefSeq" id="WP_378135519.1">
    <property type="nucleotide sequence ID" value="NZ_JBHSMI010000028.1"/>
</dbReference>
<name>A0ABW0HX40_9BACL</name>
<gene>
    <name evidence="1" type="ORF">ACFPOF_19110</name>
</gene>
<comment type="caution">
    <text evidence="1">The sequence shown here is derived from an EMBL/GenBank/DDBJ whole genome shotgun (WGS) entry which is preliminary data.</text>
</comment>
<accession>A0ABW0HX40</accession>